<evidence type="ECO:0000313" key="3">
    <source>
        <dbReference type="Proteomes" id="UP000005240"/>
    </source>
</evidence>
<evidence type="ECO:0000313" key="1">
    <source>
        <dbReference type="EMBL" id="OAV88454.1"/>
    </source>
</evidence>
<dbReference type="OrthoDB" id="2495518at2759"/>
<dbReference type="EnsemblFungi" id="PTTG_29021-t43_1">
    <property type="protein sequence ID" value="PTTG_29021-t43_1-p1"/>
    <property type="gene ID" value="PTTG_29021"/>
</dbReference>
<accession>A0A180G760</accession>
<proteinExistence type="predicted"/>
<dbReference type="AlphaFoldDB" id="A0A180G760"/>
<reference evidence="1" key="1">
    <citation type="submission" date="2009-11" db="EMBL/GenBank/DDBJ databases">
        <authorList>
            <consortium name="The Broad Institute Genome Sequencing Platform"/>
            <person name="Ward D."/>
            <person name="Feldgarden M."/>
            <person name="Earl A."/>
            <person name="Young S.K."/>
            <person name="Zeng Q."/>
            <person name="Koehrsen M."/>
            <person name="Alvarado L."/>
            <person name="Berlin A."/>
            <person name="Bochicchio J."/>
            <person name="Borenstein D."/>
            <person name="Chapman S.B."/>
            <person name="Chen Z."/>
            <person name="Engels R."/>
            <person name="Freedman E."/>
            <person name="Gellesch M."/>
            <person name="Goldberg J."/>
            <person name="Griggs A."/>
            <person name="Gujja S."/>
            <person name="Heilman E."/>
            <person name="Heiman D."/>
            <person name="Hepburn T."/>
            <person name="Howarth C."/>
            <person name="Jen D."/>
            <person name="Larson L."/>
            <person name="Lewis B."/>
            <person name="Mehta T."/>
            <person name="Park D."/>
            <person name="Pearson M."/>
            <person name="Roberts A."/>
            <person name="Saif S."/>
            <person name="Shea T."/>
            <person name="Shenoy N."/>
            <person name="Sisk P."/>
            <person name="Stolte C."/>
            <person name="Sykes S."/>
            <person name="Thomson T."/>
            <person name="Walk T."/>
            <person name="White J."/>
            <person name="Yandava C."/>
            <person name="Izard J."/>
            <person name="Baranova O.V."/>
            <person name="Blanton J.M."/>
            <person name="Tanner A.C."/>
            <person name="Dewhirst F.E."/>
            <person name="Haas B."/>
            <person name="Nusbaum C."/>
            <person name="Birren B."/>
        </authorList>
    </citation>
    <scope>NUCLEOTIDE SEQUENCE [LARGE SCALE GENOMIC DNA]</scope>
    <source>
        <strain evidence="1">1-1 BBBD Race 1</strain>
    </source>
</reference>
<dbReference type="Proteomes" id="UP000005240">
    <property type="component" value="Unassembled WGS sequence"/>
</dbReference>
<sequence length="142" mass="16834">MSDLHAISTTLGEQLMSEEPSFWCHNKTFWKTYDAYVYAYNYHVNKQREASKEINFVEAVRIAMYDVFCERCTQRKAMRDAIRADKNFLSGRHQKPDILSFPRTPARDALYENWHRFAQTVAWTCSDITRNHISDYQNRPAV</sequence>
<organism evidence="1">
    <name type="scientific">Puccinia triticina (isolate 1-1 / race 1 (BBBD))</name>
    <name type="common">Brown leaf rust fungus</name>
    <dbReference type="NCBI Taxonomy" id="630390"/>
    <lineage>
        <taxon>Eukaryota</taxon>
        <taxon>Fungi</taxon>
        <taxon>Dikarya</taxon>
        <taxon>Basidiomycota</taxon>
        <taxon>Pucciniomycotina</taxon>
        <taxon>Pucciniomycetes</taxon>
        <taxon>Pucciniales</taxon>
        <taxon>Pucciniaceae</taxon>
        <taxon>Puccinia</taxon>
    </lineage>
</organism>
<reference evidence="2" key="4">
    <citation type="submission" date="2025-05" db="UniProtKB">
        <authorList>
            <consortium name="EnsemblFungi"/>
        </authorList>
    </citation>
    <scope>IDENTIFICATION</scope>
    <source>
        <strain evidence="2">isolate 1-1 / race 1 (BBBD)</strain>
    </source>
</reference>
<keyword evidence="3" id="KW-1185">Reference proteome</keyword>
<reference evidence="2 3" key="3">
    <citation type="journal article" date="2017" name="G3 (Bethesda)">
        <title>Comparative analysis highlights variable genome content of wheat rusts and divergence of the mating loci.</title>
        <authorList>
            <person name="Cuomo C.A."/>
            <person name="Bakkeren G."/>
            <person name="Khalil H.B."/>
            <person name="Panwar V."/>
            <person name="Joly D."/>
            <person name="Linning R."/>
            <person name="Sakthikumar S."/>
            <person name="Song X."/>
            <person name="Adiconis X."/>
            <person name="Fan L."/>
            <person name="Goldberg J.M."/>
            <person name="Levin J.Z."/>
            <person name="Young S."/>
            <person name="Zeng Q."/>
            <person name="Anikster Y."/>
            <person name="Bruce M."/>
            <person name="Wang M."/>
            <person name="Yin C."/>
            <person name="McCallum B."/>
            <person name="Szabo L.J."/>
            <person name="Hulbert S."/>
            <person name="Chen X."/>
            <person name="Fellers J.P."/>
        </authorList>
    </citation>
    <scope>NUCLEOTIDE SEQUENCE</scope>
    <source>
        <strain evidence="3">Isolate 1-1 / race 1 (BBBD)</strain>
        <strain evidence="2">isolate 1-1 / race 1 (BBBD)</strain>
    </source>
</reference>
<protein>
    <submittedName>
        <fullName evidence="1 2">Uncharacterized protein</fullName>
    </submittedName>
</protein>
<dbReference type="EMBL" id="ADAS02000175">
    <property type="protein sequence ID" value="OAV88454.1"/>
    <property type="molecule type" value="Genomic_DNA"/>
</dbReference>
<gene>
    <name evidence="1" type="ORF">PTTG_29021</name>
</gene>
<dbReference type="VEuPathDB" id="FungiDB:PTTG_29021"/>
<name>A0A180G760_PUCT1</name>
<reference evidence="1" key="2">
    <citation type="submission" date="2016-05" db="EMBL/GenBank/DDBJ databases">
        <title>Comparative analysis highlights variable genome content of wheat rusts and divergence of the mating loci.</title>
        <authorList>
            <person name="Cuomo C.A."/>
            <person name="Bakkeren G."/>
            <person name="Szabo L."/>
            <person name="Khalil H."/>
            <person name="Joly D."/>
            <person name="Goldberg J."/>
            <person name="Young S."/>
            <person name="Zeng Q."/>
            <person name="Fellers J."/>
        </authorList>
    </citation>
    <scope>NUCLEOTIDE SEQUENCE [LARGE SCALE GENOMIC DNA]</scope>
    <source>
        <strain evidence="1">1-1 BBBD Race 1</strain>
    </source>
</reference>
<evidence type="ECO:0000313" key="2">
    <source>
        <dbReference type="EnsemblFungi" id="PTTG_29021-t43_1-p1"/>
    </source>
</evidence>